<dbReference type="Pfam" id="PF03629">
    <property type="entry name" value="SASA"/>
    <property type="match status" value="1"/>
</dbReference>
<evidence type="ECO:0000256" key="1">
    <source>
        <dbReference type="ARBA" id="ARBA00022801"/>
    </source>
</evidence>
<protein>
    <recommendedName>
        <fullName evidence="2">Sialate O-acetylesterase domain-containing protein</fullName>
    </recommendedName>
</protein>
<dbReference type="InParanoid" id="A0A317ZGD2"/>
<evidence type="ECO:0000313" key="3">
    <source>
        <dbReference type="EMBL" id="PXA03942.1"/>
    </source>
</evidence>
<dbReference type="OrthoDB" id="9795554at2"/>
<accession>A0A317ZGD2</accession>
<feature type="domain" description="Sialate O-acetylesterase" evidence="2">
    <location>
        <begin position="127"/>
        <end position="320"/>
    </location>
</feature>
<dbReference type="AlphaFoldDB" id="A0A317ZGD2"/>
<comment type="caution">
    <text evidence="3">The sequence shown here is derived from an EMBL/GenBank/DDBJ whole genome shotgun (WGS) entry which is preliminary data.</text>
</comment>
<dbReference type="PANTHER" id="PTHR22901">
    <property type="entry name" value="SIALATE O-ACETYLESTERASE"/>
    <property type="match status" value="1"/>
</dbReference>
<evidence type="ECO:0000259" key="2">
    <source>
        <dbReference type="Pfam" id="PF03629"/>
    </source>
</evidence>
<name>A0A317ZGD2_9BACT</name>
<sequence>MLAFVSSIASQLSAAELTSSFPKDPPPLSLEARLGRPFGDNAVFQQGMPIPVWGWTLEGADVTVTFDGQKRTTRAGADGRWEVSFDPLPADQLKSVNDSPRGRSLTVETESGGKRATTTCSDILIGEVWLCSGQSNMTVKYSWRGTNLDADRPALRFLETDWTVSSSSTCGQCYSIPYVFAHRLLGELLVPIGVMNAAVAGTGIEGWWYVPEGGPMPDTKYQNFIPKIRPLIGHAMRGTLWYQGEANVKKGKDYLPMLERLIEGWREAWGQGDFPFYIVQLASMGETKTDNPGMGDGRAAIRNAQLEALTTIPNTGLAVTIDIGEKREHPRNKYDVGLRLAAWALHHTYGKQEVVPSGPIYKSHEIEGRVVRVKFDYAESGLMIARKEGYEPPVPTPDAEVPWLSLQAKDGSWHWAEARIDGSDLLVASKDVMEPIAVRYAYTQHPVGFNLYNKDGLPVVPFSTSGY</sequence>
<evidence type="ECO:0000313" key="4">
    <source>
        <dbReference type="Proteomes" id="UP000247099"/>
    </source>
</evidence>
<reference evidence="3 4" key="1">
    <citation type="submission" date="2018-05" db="EMBL/GenBank/DDBJ databases">
        <title>Coraliomargarita sinensis sp. nov., isolated from a marine solar saltern.</title>
        <authorList>
            <person name="Zhou L.Y."/>
        </authorList>
    </citation>
    <scope>NUCLEOTIDE SEQUENCE [LARGE SCALE GENOMIC DNA]</scope>
    <source>
        <strain evidence="3 4">WN38</strain>
    </source>
</reference>
<organism evidence="3 4">
    <name type="scientific">Coraliomargarita sinensis</name>
    <dbReference type="NCBI Taxonomy" id="2174842"/>
    <lineage>
        <taxon>Bacteria</taxon>
        <taxon>Pseudomonadati</taxon>
        <taxon>Verrucomicrobiota</taxon>
        <taxon>Opitutia</taxon>
        <taxon>Puniceicoccales</taxon>
        <taxon>Coraliomargaritaceae</taxon>
        <taxon>Coraliomargarita</taxon>
    </lineage>
</organism>
<dbReference type="Proteomes" id="UP000247099">
    <property type="component" value="Unassembled WGS sequence"/>
</dbReference>
<dbReference type="Gene3D" id="3.40.50.1110">
    <property type="entry name" value="SGNH hydrolase"/>
    <property type="match status" value="1"/>
</dbReference>
<dbReference type="GO" id="GO:0005975">
    <property type="term" value="P:carbohydrate metabolic process"/>
    <property type="evidence" value="ECO:0007669"/>
    <property type="project" value="TreeGrafter"/>
</dbReference>
<dbReference type="RefSeq" id="WP_110131296.1">
    <property type="nucleotide sequence ID" value="NZ_QHJQ01000006.1"/>
</dbReference>
<dbReference type="InterPro" id="IPR036514">
    <property type="entry name" value="SGNH_hydro_sf"/>
</dbReference>
<dbReference type="InterPro" id="IPR039329">
    <property type="entry name" value="SIAE"/>
</dbReference>
<dbReference type="GO" id="GO:0001681">
    <property type="term" value="F:sialate O-acetylesterase activity"/>
    <property type="evidence" value="ECO:0007669"/>
    <property type="project" value="InterPro"/>
</dbReference>
<dbReference type="SUPFAM" id="SSF52266">
    <property type="entry name" value="SGNH hydrolase"/>
    <property type="match status" value="1"/>
</dbReference>
<keyword evidence="4" id="KW-1185">Reference proteome</keyword>
<proteinExistence type="predicted"/>
<dbReference type="PANTHER" id="PTHR22901:SF0">
    <property type="entry name" value="SIALATE O-ACETYLESTERASE"/>
    <property type="match status" value="1"/>
</dbReference>
<keyword evidence="1" id="KW-0378">Hydrolase</keyword>
<dbReference type="EMBL" id="QHJQ01000006">
    <property type="protein sequence ID" value="PXA03942.1"/>
    <property type="molecule type" value="Genomic_DNA"/>
</dbReference>
<gene>
    <name evidence="3" type="ORF">DDZ13_09905</name>
</gene>
<dbReference type="InterPro" id="IPR005181">
    <property type="entry name" value="SASA"/>
</dbReference>